<proteinExistence type="predicted"/>
<comment type="caution">
    <text evidence="1">The sequence shown here is derived from an EMBL/GenBank/DDBJ whole genome shotgun (WGS) entry which is preliminary data.</text>
</comment>
<gene>
    <name evidence="1" type="ORF">ACOLOM_LOCUS2541</name>
</gene>
<reference evidence="1" key="1">
    <citation type="submission" date="2021-06" db="EMBL/GenBank/DDBJ databases">
        <authorList>
            <person name="Kallberg Y."/>
            <person name="Tangrot J."/>
            <person name="Rosling A."/>
        </authorList>
    </citation>
    <scope>NUCLEOTIDE SEQUENCE</scope>
    <source>
        <strain evidence="1">CL356</strain>
    </source>
</reference>
<keyword evidence="2" id="KW-1185">Reference proteome</keyword>
<feature type="non-terminal residue" evidence="1">
    <location>
        <position position="1"/>
    </location>
</feature>
<organism evidence="1 2">
    <name type="scientific">Acaulospora colombiana</name>
    <dbReference type="NCBI Taxonomy" id="27376"/>
    <lineage>
        <taxon>Eukaryota</taxon>
        <taxon>Fungi</taxon>
        <taxon>Fungi incertae sedis</taxon>
        <taxon>Mucoromycota</taxon>
        <taxon>Glomeromycotina</taxon>
        <taxon>Glomeromycetes</taxon>
        <taxon>Diversisporales</taxon>
        <taxon>Acaulosporaceae</taxon>
        <taxon>Acaulospora</taxon>
    </lineage>
</organism>
<accession>A0ACA9KXQ0</accession>
<evidence type="ECO:0000313" key="1">
    <source>
        <dbReference type="EMBL" id="CAG8494996.1"/>
    </source>
</evidence>
<name>A0ACA9KXQ0_9GLOM</name>
<sequence length="226" mass="24617">WSAPSAIGTGGMGFGGQIGAEMTDFVIVLNSREAVKSFSHGVSIEGSVIVERKDANAKFYNRKVTAKELLSGKISPPPQADILYRALNSRALNKIDGVSTMYKRRSEDGEEGEDAFSENSTVSTRNYRHSMPSRSLSEKKKSDDSVRNSRSVQRALSTSNNSSGSDKSHKPKPPIAPKPVLPPRAKKPTMAVALYDFSGEQEGDLGFSKGDLIVIIKKTESTNDWY</sequence>
<protein>
    <submittedName>
        <fullName evidence="1">10804_t:CDS:1</fullName>
    </submittedName>
</protein>
<dbReference type="Proteomes" id="UP000789525">
    <property type="component" value="Unassembled WGS sequence"/>
</dbReference>
<evidence type="ECO:0000313" key="2">
    <source>
        <dbReference type="Proteomes" id="UP000789525"/>
    </source>
</evidence>
<dbReference type="EMBL" id="CAJVPT010003387">
    <property type="protein sequence ID" value="CAG8494996.1"/>
    <property type="molecule type" value="Genomic_DNA"/>
</dbReference>